<dbReference type="Pfam" id="PF25967">
    <property type="entry name" value="RND-MFP_C"/>
    <property type="match status" value="1"/>
</dbReference>
<dbReference type="AlphaFoldDB" id="A0A0A1FCL1"/>
<comment type="similarity">
    <text evidence="2">Belongs to the membrane fusion protein (MFP) (TC 8.A.1) family.</text>
</comment>
<dbReference type="RefSeq" id="WP_052135262.1">
    <property type="nucleotide sequence ID" value="NZ_CP009962.1"/>
</dbReference>
<sequence length="423" mass="45132">MTVESTPAPSSFGHTSRRWLIVVLAVLIAIGAGFVLWKRLLQHPPPAPKPVPVRLQTEAVRRGDIEQAVFANGKLQLHKYSDVMAQVSGQIKDVLVMVGDEVKSGKMVVEITPTLPSAQIESNRAQLARLQAELSDQRAQQDFAELQYKRQSQLKAENATREESYESSRMSMYSAAAKVEAINAQIRQIEATVKNDDITRSHTEVLAPISGTVVSVGARTGQMVSAGQPTAPLVRIADLSRLTVQARVAEIDVPLLHKGMTAYFTTPGYPGKRWSGKLRQVVPVPADGSGEQGKQTFYNVLFEVDNPQQELMSGMSTQVRFVLAQVHDAVLLPVALLDKPQADGSYVVNVAGASQQVTPRVIKVGIRNQEMAQVLSGLKPGELVVVPTAAPVPAKSAAAAAGASAASASSVSSASAVSAVKGH</sequence>
<dbReference type="EMBL" id="CP009962">
    <property type="protein sequence ID" value="AIY42493.1"/>
    <property type="molecule type" value="Genomic_DNA"/>
</dbReference>
<dbReference type="InterPro" id="IPR006143">
    <property type="entry name" value="RND_pump_MFP"/>
</dbReference>
<feature type="domain" description="Multidrug resistance protein MdtA-like C-terminal permuted SH3" evidence="8">
    <location>
        <begin position="328"/>
        <end position="386"/>
    </location>
</feature>
<reference evidence="10" key="1">
    <citation type="journal article" date="2014" name="Soil Biol. Biochem.">
        <title>Structure and function of bacterial communities in ageing soils: Insights from the Mendocino ecological staircase.</title>
        <authorList>
            <person name="Uroz S."/>
            <person name="Tech J.J."/>
            <person name="Sawaya N.A."/>
            <person name="Frey-Klett P."/>
            <person name="Leveau J.H.J."/>
        </authorList>
    </citation>
    <scope>NUCLEOTIDE SEQUENCE [LARGE SCALE GENOMIC DNA]</scope>
    <source>
        <strain evidence="10">Cal35</strain>
    </source>
</reference>
<evidence type="ECO:0000256" key="1">
    <source>
        <dbReference type="ARBA" id="ARBA00004196"/>
    </source>
</evidence>
<gene>
    <name evidence="9" type="primary">macA</name>
    <name evidence="9" type="ORF">LT85_3335</name>
</gene>
<dbReference type="PANTHER" id="PTHR30469">
    <property type="entry name" value="MULTIDRUG RESISTANCE PROTEIN MDTA"/>
    <property type="match status" value="1"/>
</dbReference>
<evidence type="ECO:0000256" key="3">
    <source>
        <dbReference type="ARBA" id="ARBA00022448"/>
    </source>
</evidence>
<feature type="domain" description="CusB-like beta-barrel" evidence="7">
    <location>
        <begin position="244"/>
        <end position="322"/>
    </location>
</feature>
<feature type="coiled-coil region" evidence="4">
    <location>
        <begin position="120"/>
        <end position="147"/>
    </location>
</feature>
<dbReference type="NCBIfam" id="TIGR01730">
    <property type="entry name" value="RND_mfp"/>
    <property type="match status" value="1"/>
</dbReference>
<dbReference type="Proteomes" id="UP000030302">
    <property type="component" value="Chromosome"/>
</dbReference>
<dbReference type="Gene3D" id="2.40.50.100">
    <property type="match status" value="2"/>
</dbReference>
<evidence type="ECO:0000256" key="5">
    <source>
        <dbReference type="SAM" id="Phobius"/>
    </source>
</evidence>
<keyword evidence="5" id="KW-1133">Transmembrane helix</keyword>
<dbReference type="Pfam" id="PF25954">
    <property type="entry name" value="Beta-barrel_RND_2"/>
    <property type="match status" value="1"/>
</dbReference>
<dbReference type="PANTHER" id="PTHR30469:SF33">
    <property type="entry name" value="SLR1207 PROTEIN"/>
    <property type="match status" value="1"/>
</dbReference>
<keyword evidence="3" id="KW-0813">Transport</keyword>
<keyword evidence="5" id="KW-0812">Transmembrane</keyword>
<dbReference type="Gene3D" id="2.40.420.20">
    <property type="match status" value="1"/>
</dbReference>
<dbReference type="GO" id="GO:0015562">
    <property type="term" value="F:efflux transmembrane transporter activity"/>
    <property type="evidence" value="ECO:0007669"/>
    <property type="project" value="TreeGrafter"/>
</dbReference>
<protein>
    <submittedName>
        <fullName evidence="9">Macrolide-specific efflux protein MacA</fullName>
    </submittedName>
</protein>
<dbReference type="InterPro" id="IPR058627">
    <property type="entry name" value="MdtA-like_C"/>
</dbReference>
<dbReference type="InterPro" id="IPR058792">
    <property type="entry name" value="Beta-barrel_RND_2"/>
</dbReference>
<dbReference type="GO" id="GO:1990281">
    <property type="term" value="C:efflux pump complex"/>
    <property type="evidence" value="ECO:0007669"/>
    <property type="project" value="TreeGrafter"/>
</dbReference>
<feature type="domain" description="Multidrug resistance protein MdtA-like barrel-sandwich hybrid" evidence="6">
    <location>
        <begin position="82"/>
        <end position="233"/>
    </location>
</feature>
<evidence type="ECO:0000313" key="10">
    <source>
        <dbReference type="Proteomes" id="UP000030302"/>
    </source>
</evidence>
<keyword evidence="4" id="KW-0175">Coiled coil</keyword>
<accession>A0A0A1FCL1</accession>
<name>A0A0A1FCL1_9BURK</name>
<proteinExistence type="inferred from homology"/>
<keyword evidence="5" id="KW-0472">Membrane</keyword>
<evidence type="ECO:0000259" key="6">
    <source>
        <dbReference type="Pfam" id="PF25917"/>
    </source>
</evidence>
<evidence type="ECO:0000259" key="8">
    <source>
        <dbReference type="Pfam" id="PF25967"/>
    </source>
</evidence>
<keyword evidence="10" id="KW-1185">Reference proteome</keyword>
<feature type="transmembrane region" description="Helical" evidence="5">
    <location>
        <begin position="19"/>
        <end position="37"/>
    </location>
</feature>
<evidence type="ECO:0000256" key="2">
    <source>
        <dbReference type="ARBA" id="ARBA00009477"/>
    </source>
</evidence>
<dbReference type="STRING" id="279058.LT85_3335"/>
<evidence type="ECO:0000313" key="9">
    <source>
        <dbReference type="EMBL" id="AIY42493.1"/>
    </source>
</evidence>
<evidence type="ECO:0000256" key="4">
    <source>
        <dbReference type="SAM" id="Coils"/>
    </source>
</evidence>
<dbReference type="KEGG" id="care:LT85_3335"/>
<organism evidence="9 10">
    <name type="scientific">Collimonas arenae</name>
    <dbReference type="NCBI Taxonomy" id="279058"/>
    <lineage>
        <taxon>Bacteria</taxon>
        <taxon>Pseudomonadati</taxon>
        <taxon>Pseudomonadota</taxon>
        <taxon>Betaproteobacteria</taxon>
        <taxon>Burkholderiales</taxon>
        <taxon>Oxalobacteraceae</taxon>
        <taxon>Collimonas</taxon>
    </lineage>
</organism>
<dbReference type="Pfam" id="PF25917">
    <property type="entry name" value="BSH_RND"/>
    <property type="match status" value="1"/>
</dbReference>
<dbReference type="HOGENOM" id="CLU_018816_14_1_4"/>
<dbReference type="SUPFAM" id="SSF111369">
    <property type="entry name" value="HlyD-like secretion proteins"/>
    <property type="match status" value="1"/>
</dbReference>
<dbReference type="Gene3D" id="2.40.30.170">
    <property type="match status" value="1"/>
</dbReference>
<dbReference type="InterPro" id="IPR058625">
    <property type="entry name" value="MdtA-like_BSH"/>
</dbReference>
<evidence type="ECO:0000259" key="7">
    <source>
        <dbReference type="Pfam" id="PF25954"/>
    </source>
</evidence>
<comment type="subcellular location">
    <subcellularLocation>
        <location evidence="1">Cell envelope</location>
    </subcellularLocation>
</comment>